<gene>
    <name evidence="1" type="ORF">DS831_09045</name>
</gene>
<evidence type="ECO:0000313" key="1">
    <source>
        <dbReference type="EMBL" id="RHW49227.1"/>
    </source>
</evidence>
<feature type="non-terminal residue" evidence="1">
    <location>
        <position position="1"/>
    </location>
</feature>
<dbReference type="Proteomes" id="UP000284109">
    <property type="component" value="Unassembled WGS sequence"/>
</dbReference>
<name>A0A3R6ZB23_9LACO</name>
<keyword evidence="2" id="KW-1185">Reference proteome</keyword>
<proteinExistence type="predicted"/>
<sequence length="115" mass="13101">SEFKQIGMSDKDIQRYHKNINSDLYLENGYITNPDQNPLQRGKFTWAVKIIRKSYGRIPRYIRAYIDQRIGIGTLLSFIENATGALQNAIYNACRKAGMNPTWANVTTSAIMALI</sequence>
<comment type="caution">
    <text evidence="1">The sequence shown here is derived from an EMBL/GenBank/DDBJ whole genome shotgun (WGS) entry which is preliminary data.</text>
</comment>
<organism evidence="1 2">
    <name type="scientific">Bombilactobacillus bombi</name>
    <dbReference type="NCBI Taxonomy" id="1303590"/>
    <lineage>
        <taxon>Bacteria</taxon>
        <taxon>Bacillati</taxon>
        <taxon>Bacillota</taxon>
        <taxon>Bacilli</taxon>
        <taxon>Lactobacillales</taxon>
        <taxon>Lactobacillaceae</taxon>
        <taxon>Bombilactobacillus</taxon>
    </lineage>
</organism>
<protein>
    <submittedName>
        <fullName evidence="1">Uncharacterized protein</fullName>
    </submittedName>
</protein>
<evidence type="ECO:0000313" key="2">
    <source>
        <dbReference type="Proteomes" id="UP000284109"/>
    </source>
</evidence>
<dbReference type="EMBL" id="QOCR01000006">
    <property type="protein sequence ID" value="RHW49227.1"/>
    <property type="molecule type" value="Genomic_DNA"/>
</dbReference>
<accession>A0A3R6ZB23</accession>
<dbReference type="AlphaFoldDB" id="A0A3R6ZB23"/>
<reference evidence="1 2" key="1">
    <citation type="submission" date="2018-07" db="EMBL/GenBank/DDBJ databases">
        <title>Genome sequences of six Lactobacillus spp. isolated from bumble bee guts.</title>
        <authorList>
            <person name="Motta E.V.S."/>
            <person name="Moran N.A."/>
        </authorList>
    </citation>
    <scope>NUCLEOTIDE SEQUENCE [LARGE SCALE GENOMIC DNA]</scope>
    <source>
        <strain evidence="1 2">BI-1.1</strain>
    </source>
</reference>